<dbReference type="SUPFAM" id="SSF50475">
    <property type="entry name" value="FMN-binding split barrel"/>
    <property type="match status" value="1"/>
</dbReference>
<dbReference type="EMBL" id="CP060096">
    <property type="protein sequence ID" value="QSZ27079.1"/>
    <property type="molecule type" value="Genomic_DNA"/>
</dbReference>
<protein>
    <submittedName>
        <fullName evidence="6">Flavin reductase family protein</fullName>
    </submittedName>
</protein>
<organism evidence="6 7">
    <name type="scientific">Aceticella autotrophica</name>
    <dbReference type="NCBI Taxonomy" id="2755338"/>
    <lineage>
        <taxon>Bacteria</taxon>
        <taxon>Bacillati</taxon>
        <taxon>Bacillota</taxon>
        <taxon>Clostridia</taxon>
        <taxon>Thermoanaerobacterales</taxon>
        <taxon>Thermoanaerobacteraceae</taxon>
        <taxon>Aceticella</taxon>
    </lineage>
</organism>
<comment type="cofactor">
    <cofactor evidence="1">
        <name>FMN</name>
        <dbReference type="ChEBI" id="CHEBI:58210"/>
    </cofactor>
</comment>
<dbReference type="GO" id="GO:0010181">
    <property type="term" value="F:FMN binding"/>
    <property type="evidence" value="ECO:0007669"/>
    <property type="project" value="InterPro"/>
</dbReference>
<dbReference type="SMART" id="SM00903">
    <property type="entry name" value="Flavin_Reduct"/>
    <property type="match status" value="1"/>
</dbReference>
<proteinExistence type="inferred from homology"/>
<gene>
    <name evidence="6" type="ORF">ACETAC_09450</name>
</gene>
<dbReference type="KEGG" id="aaut:ACETAC_09450"/>
<evidence type="ECO:0000313" key="7">
    <source>
        <dbReference type="Proteomes" id="UP000671913"/>
    </source>
</evidence>
<dbReference type="Gene3D" id="2.30.110.10">
    <property type="entry name" value="Electron Transport, Fmn-binding Protein, Chain A"/>
    <property type="match status" value="1"/>
</dbReference>
<feature type="domain" description="Flavin reductase like" evidence="5">
    <location>
        <begin position="12"/>
        <end position="150"/>
    </location>
</feature>
<sequence length="203" mass="22985">MILEPRKREQIMPLPVVLISTIGKDGVRNAAPWSCVMPVLRPLDDIAIASWIKRDTLNNIRETGEFVVNVPTVDMIEAIVISSRDYPPDVDEFEKAGLTPRISQKVKAPGIDGCIAWAECSLVEEISRKNYSIVIGKVMHLEVNDSFFDKDGEMDYEKAKPLSVMLREKGMHFTYPVFTGKEMKYTEMFLSNKDQASAIEEEK</sequence>
<accession>A0A975AV80</accession>
<dbReference type="Pfam" id="PF01613">
    <property type="entry name" value="Flavin_Reduct"/>
    <property type="match status" value="1"/>
</dbReference>
<keyword evidence="3" id="KW-0288">FMN</keyword>
<evidence type="ECO:0000313" key="6">
    <source>
        <dbReference type="EMBL" id="QSZ27079.1"/>
    </source>
</evidence>
<reference evidence="6" key="1">
    <citation type="submission" date="2020-08" db="EMBL/GenBank/DDBJ databases">
        <title>Genomic insights into the carbon and energy metabolism of the first obligate autotrophic acetogenic bacterium Aceticella autotrophica gen. nov., sp. nov.</title>
        <authorList>
            <person name="Toshchakov S.V."/>
            <person name="Elcheninov A.G."/>
            <person name="Kublanov I.V."/>
            <person name="Frolov E.N."/>
            <person name="Lebedinsky A.V."/>
        </authorList>
    </citation>
    <scope>NUCLEOTIDE SEQUENCE</scope>
    <source>
        <strain evidence="6">3443-3Ac</strain>
    </source>
</reference>
<name>A0A975AV80_9THEO</name>
<dbReference type="GO" id="GO:0016646">
    <property type="term" value="F:oxidoreductase activity, acting on the CH-NH group of donors, NAD or NADP as acceptor"/>
    <property type="evidence" value="ECO:0007669"/>
    <property type="project" value="UniProtKB-ARBA"/>
</dbReference>
<dbReference type="InterPro" id="IPR002563">
    <property type="entry name" value="Flavin_Rdtase-like_dom"/>
</dbReference>
<evidence type="ECO:0000256" key="3">
    <source>
        <dbReference type="ARBA" id="ARBA00022643"/>
    </source>
</evidence>
<keyword evidence="2" id="KW-0285">Flavoprotein</keyword>
<dbReference type="AlphaFoldDB" id="A0A975AV80"/>
<evidence type="ECO:0000256" key="2">
    <source>
        <dbReference type="ARBA" id="ARBA00022630"/>
    </source>
</evidence>
<keyword evidence="7" id="KW-1185">Reference proteome</keyword>
<dbReference type="PANTHER" id="PTHR33798:SF5">
    <property type="entry name" value="FLAVIN REDUCTASE LIKE DOMAIN-CONTAINING PROTEIN"/>
    <property type="match status" value="1"/>
</dbReference>
<dbReference type="Proteomes" id="UP000671913">
    <property type="component" value="Chromosome"/>
</dbReference>
<evidence type="ECO:0000256" key="4">
    <source>
        <dbReference type="ARBA" id="ARBA00038054"/>
    </source>
</evidence>
<comment type="similarity">
    <text evidence="4">Belongs to the flavoredoxin family.</text>
</comment>
<evidence type="ECO:0000256" key="1">
    <source>
        <dbReference type="ARBA" id="ARBA00001917"/>
    </source>
</evidence>
<dbReference type="RefSeq" id="WP_284679773.1">
    <property type="nucleotide sequence ID" value="NZ_CP060096.1"/>
</dbReference>
<evidence type="ECO:0000259" key="5">
    <source>
        <dbReference type="SMART" id="SM00903"/>
    </source>
</evidence>
<dbReference type="InterPro" id="IPR012349">
    <property type="entry name" value="Split_barrel_FMN-bd"/>
</dbReference>
<dbReference type="PANTHER" id="PTHR33798">
    <property type="entry name" value="FLAVOPROTEIN OXYGENASE"/>
    <property type="match status" value="1"/>
</dbReference>